<dbReference type="PANTHER" id="PTHR43845:SF1">
    <property type="entry name" value="BLR5969 PROTEIN"/>
    <property type="match status" value="1"/>
</dbReference>
<proteinExistence type="predicted"/>
<gene>
    <name evidence="1" type="ORF">Q9L58_006515</name>
</gene>
<name>A0ABR3GG76_9PEZI</name>
<evidence type="ECO:0000313" key="1">
    <source>
        <dbReference type="EMBL" id="KAL0634556.1"/>
    </source>
</evidence>
<dbReference type="PANTHER" id="PTHR43845">
    <property type="entry name" value="BLR5969 PROTEIN"/>
    <property type="match status" value="1"/>
</dbReference>
<dbReference type="SUPFAM" id="SSF56801">
    <property type="entry name" value="Acetyl-CoA synthetase-like"/>
    <property type="match status" value="1"/>
</dbReference>
<dbReference type="EMBL" id="JBBBZM010000091">
    <property type="protein sequence ID" value="KAL0634556.1"/>
    <property type="molecule type" value="Genomic_DNA"/>
</dbReference>
<dbReference type="Gene3D" id="3.40.50.12780">
    <property type="entry name" value="N-terminal domain of ligase-like"/>
    <property type="match status" value="1"/>
</dbReference>
<evidence type="ECO:0000313" key="2">
    <source>
        <dbReference type="Proteomes" id="UP001447188"/>
    </source>
</evidence>
<reference evidence="1 2" key="1">
    <citation type="submission" date="2024-02" db="EMBL/GenBank/DDBJ databases">
        <title>Discinaceae phylogenomics.</title>
        <authorList>
            <person name="Dirks A.C."/>
            <person name="James T.Y."/>
        </authorList>
    </citation>
    <scope>NUCLEOTIDE SEQUENCE [LARGE SCALE GENOMIC DNA]</scope>
    <source>
        <strain evidence="1 2">ACD0624</strain>
    </source>
</reference>
<accession>A0ABR3GG76</accession>
<keyword evidence="2" id="KW-1185">Reference proteome</keyword>
<protein>
    <submittedName>
        <fullName evidence="1">Uncharacterized protein</fullName>
    </submittedName>
</protein>
<dbReference type="InterPro" id="IPR042099">
    <property type="entry name" value="ANL_N_sf"/>
</dbReference>
<sequence>MSFSLPQILEAAASHPFYSTAISTLPPADRTLESFPLVSKYQLHNCIMNALKTDPTFLLGSYISPTGGTTGTAGNKFFFITDTAENRRQREQIGQLMRALGAIDENDVVLNMHSGQGLYRSLELTGELIEHAGGTHIPVGFWYPDEATINLIRQLRPNAITGTCSRMLTFARYLHSHPDLHITFPKVLYTSEPLPSYQEDFMRKAFHCDTVSSLLGSAEGGIWAVAPPSGTLHPDRSYREFVFRSDMMVVEIVDDGGAPVSEGGVGEIVITSLMRLRNPLVRYLTGDVGSLHRFTGESTGQYQCLRMYGRHPDRSFTLSGDCVDLVELEKVLLLEKWGILEWQVVLDSDHVGSREQSAEVRVVMKDGAPGGEVLDELRTALLAVSGGGRGFTADFTVRAVEYDGLERGAMANKVKKLVDRR</sequence>
<comment type="caution">
    <text evidence="1">The sequence shown here is derived from an EMBL/GenBank/DDBJ whole genome shotgun (WGS) entry which is preliminary data.</text>
</comment>
<organism evidence="1 2">
    <name type="scientific">Discina gigas</name>
    <dbReference type="NCBI Taxonomy" id="1032678"/>
    <lineage>
        <taxon>Eukaryota</taxon>
        <taxon>Fungi</taxon>
        <taxon>Dikarya</taxon>
        <taxon>Ascomycota</taxon>
        <taxon>Pezizomycotina</taxon>
        <taxon>Pezizomycetes</taxon>
        <taxon>Pezizales</taxon>
        <taxon>Discinaceae</taxon>
        <taxon>Discina</taxon>
    </lineage>
</organism>
<dbReference type="Proteomes" id="UP001447188">
    <property type="component" value="Unassembled WGS sequence"/>
</dbReference>